<feature type="transmembrane region" description="Helical" evidence="16">
    <location>
        <begin position="377"/>
        <end position="397"/>
    </location>
</feature>
<keyword evidence="4" id="KW-0813">Transport</keyword>
<proteinExistence type="inferred from homology"/>
<sequence length="696" mass="79466">MLVPFSLLSFVVLLFASYAEAATRTTDALYRGCSTAMSKLVFECPKGFKKNKCLCGSVEYQATFADCVNRSMESEHDKERALDTFANTICKAAEFDLTIDELHKALENATTNGLFIDVANVTKGETLYQPVKLKTKVISITIQSWKAGFKNNYLGKVYGGVLVGYWGLILGIATFINLFQTVAPSYYYRINDKITRTWKQRVTLPALFGYSHSSPVQRCWNIINMSVPTRIESLCIIGYFILFFVFHFTNYDLFEGNTRFPTYRQQLSRYLADRSGYMCMYQMTLIFLFAGRNNIMITATGWQFETFNAFHRWVSRGMYLDAVIHSAGYTVYEMAAGKYPEIFHDDYYVAWGLAATVFGGIIMLFSHKYFRDKMHEFFLIIHWVFVSVFLVGVWWHLASHKNNQWTYACVAVWAFDRAARFFRIFLAGVNSKADVKIYNNDVLKLKVDYSNIWGSKPGYHAYLSFLRLDSFWESHPFTFYRSPVPGEEKKLVFCIRKRAGMTKRLAATIEAQPNQSKRIPVLIDGPYGCTYPLEKFQTAVLIAGGIGVTSTFSYIERMKRSGSTKDQHVVFIWVIRTLSDIEWFRDEVNYLLADDSVDLRIFVTGFGQESENSSSSDEKYEDKAETTSLQSLRSKINYGKPDLDVVINELIRNADSTIGFLTCGPSGMNDDARAGVTKHLEAGNAAVEYFEESFAL</sequence>
<dbReference type="GO" id="GO:0005886">
    <property type="term" value="C:plasma membrane"/>
    <property type="evidence" value="ECO:0007669"/>
    <property type="project" value="UniProtKB-SubCell"/>
</dbReference>
<dbReference type="GO" id="GO:0015677">
    <property type="term" value="P:copper ion import"/>
    <property type="evidence" value="ECO:0007669"/>
    <property type="project" value="TreeGrafter"/>
</dbReference>
<dbReference type="EMBL" id="CCBN010000016">
    <property type="protein sequence ID" value="CDO56600.1"/>
    <property type="molecule type" value="Genomic_DNA"/>
</dbReference>
<evidence type="ECO:0000313" key="20">
    <source>
        <dbReference type="Proteomes" id="UP000242525"/>
    </source>
</evidence>
<dbReference type="InterPro" id="IPR017927">
    <property type="entry name" value="FAD-bd_FR_type"/>
</dbReference>
<dbReference type="InterPro" id="IPR013130">
    <property type="entry name" value="Fe3_Rdtase_TM_dom"/>
</dbReference>
<dbReference type="InterPro" id="IPR013112">
    <property type="entry name" value="FAD-bd_8"/>
</dbReference>
<reference evidence="19" key="1">
    <citation type="submission" date="2014-03" db="EMBL/GenBank/DDBJ databases">
        <authorList>
            <person name="Casaregola S."/>
        </authorList>
    </citation>
    <scope>NUCLEOTIDE SEQUENCE [LARGE SCALE GENOMIC DNA]</scope>
    <source>
        <strain evidence="19">CLIB 918</strain>
    </source>
</reference>
<dbReference type="GO" id="GO:0006879">
    <property type="term" value="P:intracellular iron ion homeostasis"/>
    <property type="evidence" value="ECO:0007669"/>
    <property type="project" value="TreeGrafter"/>
</dbReference>
<dbReference type="SFLD" id="SFLDG01168">
    <property type="entry name" value="Ferric_reductase_subgroup_(FRE"/>
    <property type="match status" value="1"/>
</dbReference>
<evidence type="ECO:0000256" key="16">
    <source>
        <dbReference type="SAM" id="Phobius"/>
    </source>
</evidence>
<feature type="domain" description="FAD-binding FR-type" evidence="18">
    <location>
        <begin position="422"/>
        <end position="533"/>
    </location>
</feature>
<evidence type="ECO:0000256" key="6">
    <source>
        <dbReference type="ARBA" id="ARBA00022630"/>
    </source>
</evidence>
<feature type="transmembrane region" description="Helical" evidence="16">
    <location>
        <begin position="313"/>
        <end position="332"/>
    </location>
</feature>
<protein>
    <recommendedName>
        <fullName evidence="3">ferric-chelate reductase (NADPH)</fullName>
        <ecNumber evidence="3">1.16.1.9</ecNumber>
    </recommendedName>
</protein>
<keyword evidence="6" id="KW-0285">Flavoprotein</keyword>
<comment type="subcellular location">
    <subcellularLocation>
        <location evidence="1">Cell membrane</location>
        <topology evidence="1">Multi-pass membrane protein</topology>
    </subcellularLocation>
</comment>
<evidence type="ECO:0000256" key="12">
    <source>
        <dbReference type="ARBA" id="ARBA00023065"/>
    </source>
</evidence>
<keyword evidence="5" id="KW-1003">Cell membrane</keyword>
<evidence type="ECO:0000256" key="1">
    <source>
        <dbReference type="ARBA" id="ARBA00004651"/>
    </source>
</evidence>
<keyword evidence="14" id="KW-0325">Glycoprotein</keyword>
<comment type="caution">
    <text evidence="19">The sequence shown here is derived from an EMBL/GenBank/DDBJ whole genome shotgun (WGS) entry which is preliminary data.</text>
</comment>
<evidence type="ECO:0000256" key="7">
    <source>
        <dbReference type="ARBA" id="ARBA00022692"/>
    </source>
</evidence>
<keyword evidence="20" id="KW-1185">Reference proteome</keyword>
<dbReference type="CDD" id="cd06186">
    <property type="entry name" value="NOX_Duox_like_FAD_NADP"/>
    <property type="match status" value="1"/>
</dbReference>
<dbReference type="Gene3D" id="3.40.50.80">
    <property type="entry name" value="Nucleotide-binding domain of ferredoxin-NADP reductase (FNR) module"/>
    <property type="match status" value="1"/>
</dbReference>
<dbReference type="Pfam" id="PF08022">
    <property type="entry name" value="FAD_binding_8"/>
    <property type="match status" value="1"/>
</dbReference>
<dbReference type="GO" id="GO:0006826">
    <property type="term" value="P:iron ion transport"/>
    <property type="evidence" value="ECO:0007669"/>
    <property type="project" value="TreeGrafter"/>
</dbReference>
<gene>
    <name evidence="19" type="ORF">BN980_GECA16s00164g</name>
</gene>
<keyword evidence="11" id="KW-0560">Oxidoreductase</keyword>
<evidence type="ECO:0000256" key="4">
    <source>
        <dbReference type="ARBA" id="ARBA00022448"/>
    </source>
</evidence>
<dbReference type="InterPro" id="IPR051410">
    <property type="entry name" value="Ferric/Cupric_Reductase"/>
</dbReference>
<keyword evidence="10 16" id="KW-1133">Transmembrane helix</keyword>
<keyword evidence="8" id="KW-0274">FAD</keyword>
<dbReference type="SUPFAM" id="SSF52343">
    <property type="entry name" value="Ferredoxin reductase-like, C-terminal NADP-linked domain"/>
    <property type="match status" value="1"/>
</dbReference>
<dbReference type="STRING" id="1173061.A0A0J9XI25"/>
<feature type="transmembrane region" description="Helical" evidence="16">
    <location>
        <begin position="347"/>
        <end position="365"/>
    </location>
</feature>
<dbReference type="Proteomes" id="UP000242525">
    <property type="component" value="Unassembled WGS sequence"/>
</dbReference>
<dbReference type="OrthoDB" id="4494341at2759"/>
<dbReference type="SFLD" id="SFLDS00052">
    <property type="entry name" value="Ferric_Reductase_Domain"/>
    <property type="match status" value="1"/>
</dbReference>
<dbReference type="PANTHER" id="PTHR32361">
    <property type="entry name" value="FERRIC/CUPRIC REDUCTASE TRANSMEMBRANE COMPONENT"/>
    <property type="match status" value="1"/>
</dbReference>
<dbReference type="InterPro" id="IPR017938">
    <property type="entry name" value="Riboflavin_synthase-like_b-brl"/>
</dbReference>
<dbReference type="Pfam" id="PF01794">
    <property type="entry name" value="Ferric_reduct"/>
    <property type="match status" value="1"/>
</dbReference>
<name>A0A0J9XI25_GEOCN</name>
<evidence type="ECO:0000256" key="8">
    <source>
        <dbReference type="ARBA" id="ARBA00022827"/>
    </source>
</evidence>
<evidence type="ECO:0000256" key="11">
    <source>
        <dbReference type="ARBA" id="ARBA00023002"/>
    </source>
</evidence>
<dbReference type="SUPFAM" id="SSF63380">
    <property type="entry name" value="Riboflavin synthase domain-like"/>
    <property type="match status" value="1"/>
</dbReference>
<dbReference type="AlphaFoldDB" id="A0A0J9XI25"/>
<feature type="transmembrane region" description="Helical" evidence="16">
    <location>
        <begin position="274"/>
        <end position="292"/>
    </location>
</feature>
<feature type="chain" id="PRO_5005325728" description="ferric-chelate reductase (NADPH)" evidence="17">
    <location>
        <begin position="22"/>
        <end position="696"/>
    </location>
</feature>
<evidence type="ECO:0000256" key="9">
    <source>
        <dbReference type="ARBA" id="ARBA00022982"/>
    </source>
</evidence>
<accession>A0A0J9XI25</accession>
<feature type="transmembrane region" description="Helical" evidence="16">
    <location>
        <begin position="234"/>
        <end position="254"/>
    </location>
</feature>
<feature type="transmembrane region" description="Helical" evidence="16">
    <location>
        <begin position="157"/>
        <end position="179"/>
    </location>
</feature>
<keyword evidence="7 16" id="KW-0812">Transmembrane</keyword>
<evidence type="ECO:0000256" key="10">
    <source>
        <dbReference type="ARBA" id="ARBA00022989"/>
    </source>
</evidence>
<evidence type="ECO:0000256" key="15">
    <source>
        <dbReference type="ARBA" id="ARBA00048483"/>
    </source>
</evidence>
<evidence type="ECO:0000256" key="13">
    <source>
        <dbReference type="ARBA" id="ARBA00023136"/>
    </source>
</evidence>
<organism evidence="19 20">
    <name type="scientific">Geotrichum candidum</name>
    <name type="common">Oospora lactis</name>
    <name type="synonym">Dipodascus geotrichum</name>
    <dbReference type="NCBI Taxonomy" id="1173061"/>
    <lineage>
        <taxon>Eukaryota</taxon>
        <taxon>Fungi</taxon>
        <taxon>Dikarya</taxon>
        <taxon>Ascomycota</taxon>
        <taxon>Saccharomycotina</taxon>
        <taxon>Dipodascomycetes</taxon>
        <taxon>Dipodascales</taxon>
        <taxon>Dipodascaceae</taxon>
        <taxon>Geotrichum</taxon>
    </lineage>
</organism>
<keyword evidence="13 16" id="KW-0472">Membrane</keyword>
<evidence type="ECO:0000256" key="2">
    <source>
        <dbReference type="ARBA" id="ARBA00006278"/>
    </source>
</evidence>
<evidence type="ECO:0000259" key="18">
    <source>
        <dbReference type="PROSITE" id="PS51384"/>
    </source>
</evidence>
<comment type="similarity">
    <text evidence="2">Belongs to the ferric reductase (FRE) family.</text>
</comment>
<feature type="signal peptide" evidence="17">
    <location>
        <begin position="1"/>
        <end position="21"/>
    </location>
</feature>
<evidence type="ECO:0000256" key="14">
    <source>
        <dbReference type="ARBA" id="ARBA00023180"/>
    </source>
</evidence>
<keyword evidence="17" id="KW-0732">Signal</keyword>
<keyword evidence="12" id="KW-0406">Ion transport</keyword>
<dbReference type="InterPro" id="IPR013121">
    <property type="entry name" value="Fe_red_NAD-bd_6"/>
</dbReference>
<comment type="catalytic activity">
    <reaction evidence="15">
        <text>2 a Fe(II)-siderophore + NADP(+) + H(+) = 2 a Fe(III)-siderophore + NADPH</text>
        <dbReference type="Rhea" id="RHEA:28795"/>
        <dbReference type="Rhea" id="RHEA-COMP:11342"/>
        <dbReference type="Rhea" id="RHEA-COMP:11344"/>
        <dbReference type="ChEBI" id="CHEBI:15378"/>
        <dbReference type="ChEBI" id="CHEBI:29033"/>
        <dbReference type="ChEBI" id="CHEBI:29034"/>
        <dbReference type="ChEBI" id="CHEBI:57783"/>
        <dbReference type="ChEBI" id="CHEBI:58349"/>
        <dbReference type="EC" id="1.16.1.9"/>
    </reaction>
</comment>
<dbReference type="PANTHER" id="PTHR32361:SF9">
    <property type="entry name" value="FERRIC REDUCTASE TRANSMEMBRANE COMPONENT 3-RELATED"/>
    <property type="match status" value="1"/>
</dbReference>
<keyword evidence="9" id="KW-0249">Electron transport</keyword>
<evidence type="ECO:0000256" key="17">
    <source>
        <dbReference type="SAM" id="SignalP"/>
    </source>
</evidence>
<evidence type="ECO:0000256" key="5">
    <source>
        <dbReference type="ARBA" id="ARBA00022475"/>
    </source>
</evidence>
<dbReference type="Pfam" id="PF08030">
    <property type="entry name" value="NAD_binding_6"/>
    <property type="match status" value="1"/>
</dbReference>
<dbReference type="PROSITE" id="PS51384">
    <property type="entry name" value="FAD_FR"/>
    <property type="match status" value="1"/>
</dbReference>
<evidence type="ECO:0000256" key="3">
    <source>
        <dbReference type="ARBA" id="ARBA00012668"/>
    </source>
</evidence>
<dbReference type="EC" id="1.16.1.9" evidence="3"/>
<dbReference type="InterPro" id="IPR039261">
    <property type="entry name" value="FNR_nucleotide-bd"/>
</dbReference>
<dbReference type="GO" id="GO:0052851">
    <property type="term" value="F:ferric-chelate reductase (NADPH) activity"/>
    <property type="evidence" value="ECO:0007669"/>
    <property type="project" value="UniProtKB-EC"/>
</dbReference>
<evidence type="ECO:0000313" key="19">
    <source>
        <dbReference type="EMBL" id="CDO56600.1"/>
    </source>
</evidence>